<dbReference type="EMBL" id="LAZR01000837">
    <property type="protein sequence ID" value="KKN56605.1"/>
    <property type="molecule type" value="Genomic_DNA"/>
</dbReference>
<gene>
    <name evidence="3" type="ORF">LCGC14_0570750</name>
</gene>
<evidence type="ECO:0000259" key="2">
    <source>
        <dbReference type="PROSITE" id="PS50110"/>
    </source>
</evidence>
<dbReference type="PROSITE" id="PS50110">
    <property type="entry name" value="RESPONSE_REGULATORY"/>
    <property type="match status" value="1"/>
</dbReference>
<organism evidence="3">
    <name type="scientific">marine sediment metagenome</name>
    <dbReference type="NCBI Taxonomy" id="412755"/>
    <lineage>
        <taxon>unclassified sequences</taxon>
        <taxon>metagenomes</taxon>
        <taxon>ecological metagenomes</taxon>
    </lineage>
</organism>
<dbReference type="PANTHER" id="PTHR44591">
    <property type="entry name" value="STRESS RESPONSE REGULATOR PROTEIN 1"/>
    <property type="match status" value="1"/>
</dbReference>
<dbReference type="SMART" id="SM00448">
    <property type="entry name" value="REC"/>
    <property type="match status" value="1"/>
</dbReference>
<name>A0A0F9RJB6_9ZZZZ</name>
<dbReference type="InterPro" id="IPR011006">
    <property type="entry name" value="CheY-like_superfamily"/>
</dbReference>
<dbReference type="AlphaFoldDB" id="A0A0F9RJB6"/>
<dbReference type="InterPro" id="IPR001789">
    <property type="entry name" value="Sig_transdc_resp-reg_receiver"/>
</dbReference>
<feature type="domain" description="Response regulatory" evidence="2">
    <location>
        <begin position="7"/>
        <end position="126"/>
    </location>
</feature>
<evidence type="ECO:0000256" key="1">
    <source>
        <dbReference type="ARBA" id="ARBA00022553"/>
    </source>
</evidence>
<dbReference type="InterPro" id="IPR050595">
    <property type="entry name" value="Bact_response_regulator"/>
</dbReference>
<keyword evidence="1" id="KW-0597">Phosphoprotein</keyword>
<dbReference type="PANTHER" id="PTHR44591:SF3">
    <property type="entry name" value="RESPONSE REGULATORY DOMAIN-CONTAINING PROTEIN"/>
    <property type="match status" value="1"/>
</dbReference>
<dbReference type="Pfam" id="PF00072">
    <property type="entry name" value="Response_reg"/>
    <property type="match status" value="1"/>
</dbReference>
<evidence type="ECO:0000313" key="3">
    <source>
        <dbReference type="EMBL" id="KKN56605.1"/>
    </source>
</evidence>
<dbReference type="Gene3D" id="3.40.50.2300">
    <property type="match status" value="1"/>
</dbReference>
<sequence length="129" mass="14440">MIHKPLTVLLVEDSPIIRQVVLESLTSTDNIEVVGFVDSQIKAIEQLERYKPNLVIIDLELLQGNGLGVLKELEQAPEKFGSPKKVVFTNHTSPVLKRKCQALDIEGFFDKSYQLDDLLDYVESLSATA</sequence>
<accession>A0A0F9RJB6</accession>
<proteinExistence type="predicted"/>
<dbReference type="GO" id="GO:0000160">
    <property type="term" value="P:phosphorelay signal transduction system"/>
    <property type="evidence" value="ECO:0007669"/>
    <property type="project" value="InterPro"/>
</dbReference>
<protein>
    <recommendedName>
        <fullName evidence="2">Response regulatory domain-containing protein</fullName>
    </recommendedName>
</protein>
<dbReference type="SUPFAM" id="SSF52172">
    <property type="entry name" value="CheY-like"/>
    <property type="match status" value="1"/>
</dbReference>
<comment type="caution">
    <text evidence="3">The sequence shown here is derived from an EMBL/GenBank/DDBJ whole genome shotgun (WGS) entry which is preliminary data.</text>
</comment>
<reference evidence="3" key="1">
    <citation type="journal article" date="2015" name="Nature">
        <title>Complex archaea that bridge the gap between prokaryotes and eukaryotes.</title>
        <authorList>
            <person name="Spang A."/>
            <person name="Saw J.H."/>
            <person name="Jorgensen S.L."/>
            <person name="Zaremba-Niedzwiedzka K."/>
            <person name="Martijn J."/>
            <person name="Lind A.E."/>
            <person name="van Eijk R."/>
            <person name="Schleper C."/>
            <person name="Guy L."/>
            <person name="Ettema T.J."/>
        </authorList>
    </citation>
    <scope>NUCLEOTIDE SEQUENCE</scope>
</reference>